<name>A0ABT2C1B0_9BURK</name>
<keyword evidence="1" id="KW-0812">Transmembrane</keyword>
<feature type="transmembrane region" description="Helical" evidence="1">
    <location>
        <begin position="270"/>
        <end position="289"/>
    </location>
</feature>
<evidence type="ECO:0000256" key="1">
    <source>
        <dbReference type="SAM" id="Phobius"/>
    </source>
</evidence>
<feature type="transmembrane region" description="Helical" evidence="1">
    <location>
        <begin position="296"/>
        <end position="316"/>
    </location>
</feature>
<keyword evidence="1" id="KW-0472">Membrane</keyword>
<dbReference type="EMBL" id="JANUHC010000006">
    <property type="protein sequence ID" value="MCS0631168.1"/>
    <property type="molecule type" value="Genomic_DNA"/>
</dbReference>
<evidence type="ECO:0000313" key="2">
    <source>
        <dbReference type="EMBL" id="MCS0631168.1"/>
    </source>
</evidence>
<feature type="transmembrane region" description="Helical" evidence="1">
    <location>
        <begin position="328"/>
        <end position="351"/>
    </location>
</feature>
<gene>
    <name evidence="2" type="ORF">NX786_17685</name>
</gene>
<keyword evidence="3" id="KW-1185">Reference proteome</keyword>
<accession>A0ABT2C1B0</accession>
<dbReference type="Proteomes" id="UP001165263">
    <property type="component" value="Unassembled WGS sequence"/>
</dbReference>
<keyword evidence="1" id="KW-1133">Transmembrane helix</keyword>
<feature type="transmembrane region" description="Helical" evidence="1">
    <location>
        <begin position="208"/>
        <end position="229"/>
    </location>
</feature>
<organism evidence="2 3">
    <name type="scientific">Telluria mixta</name>
    <dbReference type="NCBI Taxonomy" id="34071"/>
    <lineage>
        <taxon>Bacteria</taxon>
        <taxon>Pseudomonadati</taxon>
        <taxon>Pseudomonadota</taxon>
        <taxon>Betaproteobacteria</taxon>
        <taxon>Burkholderiales</taxon>
        <taxon>Oxalobacteraceae</taxon>
        <taxon>Telluria group</taxon>
        <taxon>Telluria</taxon>
    </lineage>
</organism>
<dbReference type="RefSeq" id="WP_259450250.1">
    <property type="nucleotide sequence ID" value="NZ_CP119520.1"/>
</dbReference>
<protein>
    <submittedName>
        <fullName evidence="2">HupE/UreJ family protein</fullName>
    </submittedName>
</protein>
<feature type="transmembrane region" description="Helical" evidence="1">
    <location>
        <begin position="363"/>
        <end position="380"/>
    </location>
</feature>
<evidence type="ECO:0000313" key="3">
    <source>
        <dbReference type="Proteomes" id="UP001165263"/>
    </source>
</evidence>
<proteinExistence type="predicted"/>
<reference evidence="2" key="1">
    <citation type="submission" date="2022-08" db="EMBL/GenBank/DDBJ databases">
        <title>Reclassification of Massilia species as members of the genera Telluria, Duganella, Pseudoduganella, Mokoshia gen. nov. and Zemynaea gen. nov. using orthogonal and non-orthogonal genome-based approaches.</title>
        <authorList>
            <person name="Bowman J.P."/>
        </authorList>
    </citation>
    <scope>NUCLEOTIDE SEQUENCE</scope>
    <source>
        <strain evidence="2">LMG 11547</strain>
    </source>
</reference>
<dbReference type="Pfam" id="PF13795">
    <property type="entry name" value="HupE_UreJ_2"/>
    <property type="match status" value="1"/>
</dbReference>
<feature type="transmembrane region" description="Helical" evidence="1">
    <location>
        <begin position="392"/>
        <end position="415"/>
    </location>
</feature>
<sequence length="426" mass="45659">MASASIKRWLRRLGASLLFLWWAALAGAHPMPESVVWIDTAPDGLRLTAQLPLNRLEFAFGHTLTDHPETVLARYRDALAAYLLVHVGAKSGETGWQVLRPALSVTGTRGAEELQATFVLRAPAGADPRAPDLLYDAITHEVRTHRVQVFLRTDWKSGFLGQPPRLIGELDHENNALSIPLGDESTGAGFASLFEGGLDHIAEGTDHLLFLLLLLLVAPLAAGHGRWNALRRPTDTLKHTTFVVTAFTVGHTVTLVLGSTGVIAPPQRSVEVAVALTIAIAAVHAWRPLFARAETWIALGFGSIHGMAFSASLSGAGLTPWQHAQALLAFNLGIEAMQLMVLAFVMPALLLLGTARPVWYAHARRALATLAGLMACAWVAQRLELASFGDPAWLADGGAIPLALAALLWLGALAASYKRKAMAKTC</sequence>
<dbReference type="InterPro" id="IPR032809">
    <property type="entry name" value="Put_HupE_UreJ"/>
</dbReference>
<feature type="transmembrane region" description="Helical" evidence="1">
    <location>
        <begin position="241"/>
        <end position="264"/>
    </location>
</feature>
<comment type="caution">
    <text evidence="2">The sequence shown here is derived from an EMBL/GenBank/DDBJ whole genome shotgun (WGS) entry which is preliminary data.</text>
</comment>